<evidence type="ECO:0000313" key="2">
    <source>
        <dbReference type="Proteomes" id="UP001501020"/>
    </source>
</evidence>
<comment type="caution">
    <text evidence="1">The sequence shown here is derived from an EMBL/GenBank/DDBJ whole genome shotgun (WGS) entry which is preliminary data.</text>
</comment>
<reference evidence="1 2" key="1">
    <citation type="journal article" date="2019" name="Int. J. Syst. Evol. Microbiol.">
        <title>The Global Catalogue of Microorganisms (GCM) 10K type strain sequencing project: providing services to taxonomists for standard genome sequencing and annotation.</title>
        <authorList>
            <consortium name="The Broad Institute Genomics Platform"/>
            <consortium name="The Broad Institute Genome Sequencing Center for Infectious Disease"/>
            <person name="Wu L."/>
            <person name="Ma J."/>
        </authorList>
    </citation>
    <scope>NUCLEOTIDE SEQUENCE [LARGE SCALE GENOMIC DNA]</scope>
    <source>
        <strain evidence="1 2">JCM 13850</strain>
    </source>
</reference>
<protein>
    <submittedName>
        <fullName evidence="1">Uncharacterized protein</fullName>
    </submittedName>
</protein>
<keyword evidence="2" id="KW-1185">Reference proteome</keyword>
<name>A0ABN2Y9H2_9ACTN</name>
<accession>A0ABN2Y9H2</accession>
<organism evidence="1 2">
    <name type="scientific">Actinomadura napierensis</name>
    <dbReference type="NCBI Taxonomy" id="267854"/>
    <lineage>
        <taxon>Bacteria</taxon>
        <taxon>Bacillati</taxon>
        <taxon>Actinomycetota</taxon>
        <taxon>Actinomycetes</taxon>
        <taxon>Streptosporangiales</taxon>
        <taxon>Thermomonosporaceae</taxon>
        <taxon>Actinomadura</taxon>
    </lineage>
</organism>
<sequence>MNATLPSTLPGMISLLLDGCVWAARDHGRADAGAVSGGSVQGAAPHLGGVDRAAFADALVAARAGPRGLDVSVL</sequence>
<dbReference type="Proteomes" id="UP001501020">
    <property type="component" value="Unassembled WGS sequence"/>
</dbReference>
<dbReference type="EMBL" id="BAAAMR010000005">
    <property type="protein sequence ID" value="GAA2122991.1"/>
    <property type="molecule type" value="Genomic_DNA"/>
</dbReference>
<evidence type="ECO:0000313" key="1">
    <source>
        <dbReference type="EMBL" id="GAA2122991.1"/>
    </source>
</evidence>
<proteinExistence type="predicted"/>
<gene>
    <name evidence="1" type="ORF">GCM10009727_09390</name>
</gene>